<evidence type="ECO:0000313" key="3">
    <source>
        <dbReference type="Proteomes" id="UP000325286"/>
    </source>
</evidence>
<dbReference type="Pfam" id="PF07583">
    <property type="entry name" value="PSCyt2"/>
    <property type="match status" value="1"/>
</dbReference>
<dbReference type="InterPro" id="IPR036909">
    <property type="entry name" value="Cyt_c-like_dom_sf"/>
</dbReference>
<organism evidence="2 3">
    <name type="scientific">Roseimaritima ulvae</name>
    <dbReference type="NCBI Taxonomy" id="980254"/>
    <lineage>
        <taxon>Bacteria</taxon>
        <taxon>Pseudomonadati</taxon>
        <taxon>Planctomycetota</taxon>
        <taxon>Planctomycetia</taxon>
        <taxon>Pirellulales</taxon>
        <taxon>Pirellulaceae</taxon>
        <taxon>Roseimaritima</taxon>
    </lineage>
</organism>
<keyword evidence="3" id="KW-1185">Reference proteome</keyword>
<dbReference type="PROSITE" id="PS50942">
    <property type="entry name" value="ENTH"/>
    <property type="match status" value="1"/>
</dbReference>
<dbReference type="GO" id="GO:0009055">
    <property type="term" value="F:electron transfer activity"/>
    <property type="evidence" value="ECO:0007669"/>
    <property type="project" value="InterPro"/>
</dbReference>
<dbReference type="PANTHER" id="PTHR35889">
    <property type="entry name" value="CYCLOINULO-OLIGOSACCHARIDE FRUCTANOTRANSFERASE-RELATED"/>
    <property type="match status" value="1"/>
</dbReference>
<dbReference type="KEGG" id="rul:UC8_39520"/>
<dbReference type="PANTHER" id="PTHR35889:SF3">
    <property type="entry name" value="F-BOX DOMAIN-CONTAINING PROTEIN"/>
    <property type="match status" value="1"/>
</dbReference>
<dbReference type="InterPro" id="IPR022655">
    <property type="entry name" value="DUF1553"/>
</dbReference>
<accession>A0A5B9QSE8</accession>
<dbReference type="InterPro" id="IPR011444">
    <property type="entry name" value="DUF1549"/>
</dbReference>
<evidence type="ECO:0000259" key="1">
    <source>
        <dbReference type="PROSITE" id="PS50942"/>
    </source>
</evidence>
<dbReference type="Proteomes" id="UP000325286">
    <property type="component" value="Chromosome"/>
</dbReference>
<dbReference type="EMBL" id="CP042914">
    <property type="protein sequence ID" value="QEG41924.1"/>
    <property type="molecule type" value="Genomic_DNA"/>
</dbReference>
<feature type="domain" description="ENTH" evidence="1">
    <location>
        <begin position="708"/>
        <end position="792"/>
    </location>
</feature>
<dbReference type="InterPro" id="IPR013809">
    <property type="entry name" value="ENTH"/>
</dbReference>
<dbReference type="SUPFAM" id="SSF46626">
    <property type="entry name" value="Cytochrome c"/>
    <property type="match status" value="1"/>
</dbReference>
<sequence length="792" mass="89424">MRCERRPWMVYNVAMRNIYFLTMWFLAASLSAAELSFNRDIRPILSDTCFFCHGPDAAHREADLRLDVEADAKDYAIVPGDPEASDFIARILSDDPEMLMPPPDSGKKLSAEQIELLHQWVAQGAPYEPYWAYANPQPSPPPPASDPGWLLDPLDQFVLAKLDEQQLQPSPPADLPTLIRRVTFDLTGLPPSPDQLREVLSDPAPDAYSRYVDRLLASPAYGERMAAYWLDLVRFADTVGYHGDQDHNISPYRDYVLDAFNQNLPFDQFTREQLAGDLLPEATTDQLIASGYNRLLQTTHEGGLQPKEYLAIYAADRVRNVSAVWMGATVGCAQCHDHKYDPYSAADFYALSAFFADVDEAAHFTKGTNALPTNRPPEMEVLTRWQRRRLQDLQTRIDELQQRAELDAVLQSELDSLQAESKRIHDSSRRTMITKAIEPREVRLLPRGNWLDESGPVMQPAVPQFLPQIESDRRANRLDLAEWLVDVDQGVGGLTSRVMVNRLWYLCFGRGISSSLADFGGQGEPPTHGELLDALAIDFADSGWDIKHLLRRMVLSQTYRQSSLADEAALQRDPYNRWFARQSRYRLPAEMVRDNALAVSGLLVNRVGGPSVKPYQPDGYYRHLNFPTRQYRPDRGAKQWRRGVYVHWQRQFLHPMLKALDAPSREECTAQRPRSNTPLEALVLLNDPSMVEAAMALAQRVLPAGEPAAESDQAAIDAAFVLATSRPADAVERQALTELLQAERAHYEANPDQATAMFASTLFEQTDQPLRLAAWTSVMRAILNMHETVTRN</sequence>
<dbReference type="Pfam" id="PF07635">
    <property type="entry name" value="PSCyt1"/>
    <property type="match status" value="1"/>
</dbReference>
<protein>
    <submittedName>
        <fullName evidence="2">Planctomycete cytochrome C</fullName>
    </submittedName>
</protein>
<dbReference type="GO" id="GO:0020037">
    <property type="term" value="F:heme binding"/>
    <property type="evidence" value="ECO:0007669"/>
    <property type="project" value="InterPro"/>
</dbReference>
<proteinExistence type="predicted"/>
<dbReference type="AlphaFoldDB" id="A0A5B9QSE8"/>
<reference evidence="2 3" key="1">
    <citation type="submission" date="2019-08" db="EMBL/GenBank/DDBJ databases">
        <title>Deep-cultivation of Planctomycetes and their phenomic and genomic characterization uncovers novel biology.</title>
        <authorList>
            <person name="Wiegand S."/>
            <person name="Jogler M."/>
            <person name="Boedeker C."/>
            <person name="Pinto D."/>
            <person name="Vollmers J."/>
            <person name="Rivas-Marin E."/>
            <person name="Kohn T."/>
            <person name="Peeters S.H."/>
            <person name="Heuer A."/>
            <person name="Rast P."/>
            <person name="Oberbeckmann S."/>
            <person name="Bunk B."/>
            <person name="Jeske O."/>
            <person name="Meyerdierks A."/>
            <person name="Storesund J.E."/>
            <person name="Kallscheuer N."/>
            <person name="Luecker S."/>
            <person name="Lage O.M."/>
            <person name="Pohl T."/>
            <person name="Merkel B.J."/>
            <person name="Hornburger P."/>
            <person name="Mueller R.-W."/>
            <person name="Bruemmer F."/>
            <person name="Labrenz M."/>
            <person name="Spormann A.M."/>
            <person name="Op den Camp H."/>
            <person name="Overmann J."/>
            <person name="Amann R."/>
            <person name="Jetten M.S.M."/>
            <person name="Mascher T."/>
            <person name="Medema M.H."/>
            <person name="Devos D.P."/>
            <person name="Kaster A.-K."/>
            <person name="Ovreas L."/>
            <person name="Rohde M."/>
            <person name="Galperin M.Y."/>
            <person name="Jogler C."/>
        </authorList>
    </citation>
    <scope>NUCLEOTIDE SEQUENCE [LARGE SCALE GENOMIC DNA]</scope>
    <source>
        <strain evidence="2 3">UC8</strain>
    </source>
</reference>
<dbReference type="Pfam" id="PF07587">
    <property type="entry name" value="PSD1"/>
    <property type="match status" value="1"/>
</dbReference>
<dbReference type="InterPro" id="IPR011429">
    <property type="entry name" value="Cyt_c_Planctomycete-type"/>
</dbReference>
<evidence type="ECO:0000313" key="2">
    <source>
        <dbReference type="EMBL" id="QEG41924.1"/>
    </source>
</evidence>
<name>A0A5B9QSE8_9BACT</name>
<gene>
    <name evidence="2" type="ORF">UC8_39520</name>
</gene>